<keyword evidence="4" id="KW-1185">Reference proteome</keyword>
<feature type="domain" description="SHOCT" evidence="2">
    <location>
        <begin position="94"/>
        <end position="120"/>
    </location>
</feature>
<dbReference type="RefSeq" id="WP_217642706.1">
    <property type="nucleotide sequence ID" value="NZ_FOYS01000004.1"/>
</dbReference>
<dbReference type="Proteomes" id="UP000243250">
    <property type="component" value="Unassembled WGS sequence"/>
</dbReference>
<dbReference type="STRING" id="555875.SAMN04488124_2513"/>
<evidence type="ECO:0000313" key="3">
    <source>
        <dbReference type="EMBL" id="SFR58485.1"/>
    </source>
</evidence>
<evidence type="ECO:0000259" key="2">
    <source>
        <dbReference type="Pfam" id="PF09851"/>
    </source>
</evidence>
<keyword evidence="1" id="KW-1133">Transmembrane helix</keyword>
<dbReference type="AlphaFoldDB" id="A0A1I6HVL7"/>
<proteinExistence type="predicted"/>
<evidence type="ECO:0000313" key="4">
    <source>
        <dbReference type="Proteomes" id="UP000243250"/>
    </source>
</evidence>
<gene>
    <name evidence="3" type="ORF">SAMN04488124_2513</name>
</gene>
<keyword evidence="1" id="KW-0472">Membrane</keyword>
<dbReference type="EMBL" id="FOYS01000004">
    <property type="protein sequence ID" value="SFR58485.1"/>
    <property type="molecule type" value="Genomic_DNA"/>
</dbReference>
<feature type="transmembrane region" description="Helical" evidence="1">
    <location>
        <begin position="53"/>
        <end position="83"/>
    </location>
</feature>
<evidence type="ECO:0000256" key="1">
    <source>
        <dbReference type="SAM" id="Phobius"/>
    </source>
</evidence>
<keyword evidence="1" id="KW-0812">Transmembrane</keyword>
<name>A0A1I6HVL7_9EURY</name>
<sequence length="122" mass="13367">MTSRRYLGWAVGIVAVVAAFLLGTTVAFGGGTTGGWMTPGGWMAPGGWMGMGMGAWGFGMLFVGLLWMALLVGVPVAFGYWYVTRRDETRADPAMDELRSQYARGEIDEGEYESRRRRLMGQ</sequence>
<dbReference type="Pfam" id="PF09851">
    <property type="entry name" value="SHOCT"/>
    <property type="match status" value="1"/>
</dbReference>
<dbReference type="InterPro" id="IPR018649">
    <property type="entry name" value="SHOCT"/>
</dbReference>
<organism evidence="3 4">
    <name type="scientific">Halogeometricum limi</name>
    <dbReference type="NCBI Taxonomy" id="555875"/>
    <lineage>
        <taxon>Archaea</taxon>
        <taxon>Methanobacteriati</taxon>
        <taxon>Methanobacteriota</taxon>
        <taxon>Stenosarchaea group</taxon>
        <taxon>Halobacteria</taxon>
        <taxon>Halobacteriales</taxon>
        <taxon>Haloferacaceae</taxon>
        <taxon>Halogeometricum</taxon>
    </lineage>
</organism>
<accession>A0A1I6HVL7</accession>
<protein>
    <submittedName>
        <fullName evidence="3">Putative membrane protein</fullName>
    </submittedName>
</protein>
<reference evidence="4" key="1">
    <citation type="submission" date="2016-10" db="EMBL/GenBank/DDBJ databases">
        <authorList>
            <person name="Varghese N."/>
            <person name="Submissions S."/>
        </authorList>
    </citation>
    <scope>NUCLEOTIDE SEQUENCE [LARGE SCALE GENOMIC DNA]</scope>
    <source>
        <strain evidence="4">CGMCC 1.8711</strain>
    </source>
</reference>
<dbReference type="OrthoDB" id="293705at2157"/>